<reference evidence="4" key="1">
    <citation type="journal article" date="2019" name="Int. J. Syst. Evol. Microbiol.">
        <title>The Global Catalogue of Microorganisms (GCM) 10K type strain sequencing project: providing services to taxonomists for standard genome sequencing and annotation.</title>
        <authorList>
            <consortium name="The Broad Institute Genomics Platform"/>
            <consortium name="The Broad Institute Genome Sequencing Center for Infectious Disease"/>
            <person name="Wu L."/>
            <person name="Ma J."/>
        </authorList>
    </citation>
    <scope>NUCLEOTIDE SEQUENCE [LARGE SCALE GENOMIC DNA]</scope>
    <source>
        <strain evidence="4">TISTR 2466</strain>
    </source>
</reference>
<dbReference type="PROSITE" id="PS51352">
    <property type="entry name" value="THIOREDOXIN_2"/>
    <property type="match status" value="1"/>
</dbReference>
<sequence>MKKKLIMPDLSTATHWMNQKVTRERLLGAPTLIHFWSISCSKCKAAMPIVQSIREKYRGVLNVVAVHMPLSEADLDVNEVARVAAMHSVTEPILIDNTHRLADAFGNRFVPAYYLFNAGGELIEYHMGERGAMRIHKAADRLLFH</sequence>
<dbReference type="InterPro" id="IPR000866">
    <property type="entry name" value="AhpC/TSA"/>
</dbReference>
<keyword evidence="1" id="KW-1015">Disulfide bond</keyword>
<accession>A0ABW5S322</accession>
<dbReference type="InterPro" id="IPR036249">
    <property type="entry name" value="Thioredoxin-like_sf"/>
</dbReference>
<evidence type="ECO:0000256" key="1">
    <source>
        <dbReference type="ARBA" id="ARBA00023157"/>
    </source>
</evidence>
<dbReference type="Pfam" id="PF00578">
    <property type="entry name" value="AhpC-TSA"/>
    <property type="match status" value="1"/>
</dbReference>
<protein>
    <submittedName>
        <fullName evidence="3">TlpA family protein disulfide reductase</fullName>
    </submittedName>
</protein>
<evidence type="ECO:0000259" key="2">
    <source>
        <dbReference type="PROSITE" id="PS51352"/>
    </source>
</evidence>
<dbReference type="PANTHER" id="PTHR42852:SF12">
    <property type="entry name" value="THIOL-DISULFIDE OXIDOREDUCTASE YKUV"/>
    <property type="match status" value="1"/>
</dbReference>
<dbReference type="Proteomes" id="UP001597399">
    <property type="component" value="Unassembled WGS sequence"/>
</dbReference>
<organism evidence="3 4">
    <name type="scientific">Sporolactobacillus shoreicorticis</name>
    <dbReference type="NCBI Taxonomy" id="1923877"/>
    <lineage>
        <taxon>Bacteria</taxon>
        <taxon>Bacillati</taxon>
        <taxon>Bacillota</taxon>
        <taxon>Bacilli</taxon>
        <taxon>Bacillales</taxon>
        <taxon>Sporolactobacillaceae</taxon>
        <taxon>Sporolactobacillus</taxon>
    </lineage>
</organism>
<keyword evidence="4" id="KW-1185">Reference proteome</keyword>
<dbReference type="CDD" id="cd02966">
    <property type="entry name" value="TlpA_like_family"/>
    <property type="match status" value="1"/>
</dbReference>
<dbReference type="InterPro" id="IPR050553">
    <property type="entry name" value="Thioredoxin_ResA/DsbE_sf"/>
</dbReference>
<gene>
    <name evidence="3" type="ORF">ACFSUE_09885</name>
</gene>
<dbReference type="SUPFAM" id="SSF52833">
    <property type="entry name" value="Thioredoxin-like"/>
    <property type="match status" value="1"/>
</dbReference>
<comment type="caution">
    <text evidence="3">The sequence shown here is derived from an EMBL/GenBank/DDBJ whole genome shotgun (WGS) entry which is preliminary data.</text>
</comment>
<name>A0ABW5S322_9BACL</name>
<evidence type="ECO:0000313" key="4">
    <source>
        <dbReference type="Proteomes" id="UP001597399"/>
    </source>
</evidence>
<dbReference type="InterPro" id="IPR013766">
    <property type="entry name" value="Thioredoxin_domain"/>
</dbReference>
<dbReference type="EMBL" id="JBHUMQ010000023">
    <property type="protein sequence ID" value="MFD2693933.1"/>
    <property type="molecule type" value="Genomic_DNA"/>
</dbReference>
<dbReference type="Gene3D" id="3.40.30.10">
    <property type="entry name" value="Glutaredoxin"/>
    <property type="match status" value="1"/>
</dbReference>
<proteinExistence type="predicted"/>
<evidence type="ECO:0000313" key="3">
    <source>
        <dbReference type="EMBL" id="MFD2693933.1"/>
    </source>
</evidence>
<feature type="domain" description="Thioredoxin" evidence="2">
    <location>
        <begin position="1"/>
        <end position="144"/>
    </location>
</feature>
<dbReference type="PANTHER" id="PTHR42852">
    <property type="entry name" value="THIOL:DISULFIDE INTERCHANGE PROTEIN DSBE"/>
    <property type="match status" value="1"/>
</dbReference>
<dbReference type="RefSeq" id="WP_253061142.1">
    <property type="nucleotide sequence ID" value="NZ_JAMXWM010000008.1"/>
</dbReference>